<dbReference type="PANTHER" id="PTHR34219:SF1">
    <property type="entry name" value="PEPSY DOMAIN-CONTAINING PROTEIN"/>
    <property type="match status" value="1"/>
</dbReference>
<feature type="transmembrane region" description="Helical" evidence="2">
    <location>
        <begin position="378"/>
        <end position="400"/>
    </location>
</feature>
<feature type="region of interest" description="Disordered" evidence="1">
    <location>
        <begin position="269"/>
        <end position="288"/>
    </location>
</feature>
<evidence type="ECO:0000313" key="3">
    <source>
        <dbReference type="EMBL" id="RYB89075.1"/>
    </source>
</evidence>
<dbReference type="InterPro" id="IPR005625">
    <property type="entry name" value="PepSY-ass_TM"/>
</dbReference>
<sequence>MTQLDPRPQARPAPPRPRARSGSGGWFRAVWRWHFFASIVVVPVLLVLATTGLIYLFRFQLEPLLHPDLFRADRPAGMDFAQPYSAQLEAAERAYPDATILAVAEPRTAERSTVITAEMPDGSPREIFVNPWGAEVLGSLNPDTTVSGYAVRLHADLMSGAWGDRLMELGACWALVTALLGYYLFWRGRRARSRTPKSLRSWHARIGAVAGVGLVTLLVSGLPWTGFWGAQVQELATRQGTSMWSLDAGAQSSPGSTLDESLPHSHAVPWAAGKTEVPRSDGEGGEGSVANVDTAIEVAAREGLRRPMTIALPASEDGVFSVIGYAFDAPSDERTVHVNRFSGEVVSTYGYDDYPLLAQVVAQGIGLHEGRSLGLVTFWASALMCAVVIASCVTGPLMWWRRRRRGAGLDAPRGRMPVAGSPWLLAGLVVLGVLLPFFGVTLLAVLVFDQLLVRRVPAMGRWFGAR</sequence>
<feature type="transmembrane region" description="Helical" evidence="2">
    <location>
        <begin position="421"/>
        <end position="448"/>
    </location>
</feature>
<proteinExistence type="predicted"/>
<dbReference type="AlphaFoldDB" id="A0A4Q2RN89"/>
<keyword evidence="2" id="KW-0812">Transmembrane</keyword>
<feature type="region of interest" description="Disordered" evidence="1">
    <location>
        <begin position="1"/>
        <end position="23"/>
    </location>
</feature>
<keyword evidence="2" id="KW-1133">Transmembrane helix</keyword>
<feature type="transmembrane region" description="Helical" evidence="2">
    <location>
        <begin position="166"/>
        <end position="185"/>
    </location>
</feature>
<dbReference type="PANTHER" id="PTHR34219">
    <property type="entry name" value="IRON-REGULATED INNER MEMBRANE PROTEIN-RELATED"/>
    <property type="match status" value="1"/>
</dbReference>
<keyword evidence="4" id="KW-1185">Reference proteome</keyword>
<keyword evidence="2" id="KW-0472">Membrane</keyword>
<dbReference type="Proteomes" id="UP000291838">
    <property type="component" value="Unassembled WGS sequence"/>
</dbReference>
<dbReference type="OrthoDB" id="9791166at2"/>
<evidence type="ECO:0000256" key="2">
    <source>
        <dbReference type="SAM" id="Phobius"/>
    </source>
</evidence>
<feature type="transmembrane region" description="Helical" evidence="2">
    <location>
        <begin position="206"/>
        <end position="225"/>
    </location>
</feature>
<organism evidence="3 4">
    <name type="scientific">Nocardioides glacieisoli</name>
    <dbReference type="NCBI Taxonomy" id="1168730"/>
    <lineage>
        <taxon>Bacteria</taxon>
        <taxon>Bacillati</taxon>
        <taxon>Actinomycetota</taxon>
        <taxon>Actinomycetes</taxon>
        <taxon>Propionibacteriales</taxon>
        <taxon>Nocardioidaceae</taxon>
        <taxon>Nocardioides</taxon>
    </lineage>
</organism>
<evidence type="ECO:0000256" key="1">
    <source>
        <dbReference type="SAM" id="MobiDB-lite"/>
    </source>
</evidence>
<dbReference type="Pfam" id="PF03929">
    <property type="entry name" value="PepSY_TM"/>
    <property type="match status" value="1"/>
</dbReference>
<accession>A0A4Q2RN89</accession>
<reference evidence="3 4" key="1">
    <citation type="submission" date="2019-01" db="EMBL/GenBank/DDBJ databases">
        <title>Novel species of Nocardioides.</title>
        <authorList>
            <person name="Liu Q."/>
            <person name="Xin Y.-H."/>
        </authorList>
    </citation>
    <scope>NUCLEOTIDE SEQUENCE [LARGE SCALE GENOMIC DNA]</scope>
    <source>
        <strain evidence="3 4">HLT3-15</strain>
    </source>
</reference>
<evidence type="ECO:0000313" key="4">
    <source>
        <dbReference type="Proteomes" id="UP000291838"/>
    </source>
</evidence>
<feature type="transmembrane region" description="Helical" evidence="2">
    <location>
        <begin position="35"/>
        <end position="57"/>
    </location>
</feature>
<name>A0A4Q2RN89_9ACTN</name>
<dbReference type="EMBL" id="SDWS01000009">
    <property type="protein sequence ID" value="RYB89075.1"/>
    <property type="molecule type" value="Genomic_DNA"/>
</dbReference>
<comment type="caution">
    <text evidence="3">The sequence shown here is derived from an EMBL/GenBank/DDBJ whole genome shotgun (WGS) entry which is preliminary data.</text>
</comment>
<protein>
    <submittedName>
        <fullName evidence="3">PepSY domain-containing protein</fullName>
    </submittedName>
</protein>
<gene>
    <name evidence="3" type="ORF">EUA06_18425</name>
</gene>